<dbReference type="CDD" id="cd04301">
    <property type="entry name" value="NAT_SF"/>
    <property type="match status" value="1"/>
</dbReference>
<dbReference type="PANTHER" id="PTHR43877:SF2">
    <property type="entry name" value="AMINOALKYLPHOSPHONATE N-ACETYLTRANSFERASE-RELATED"/>
    <property type="match status" value="1"/>
</dbReference>
<keyword evidence="2" id="KW-0012">Acyltransferase</keyword>
<proteinExistence type="predicted"/>
<dbReference type="Pfam" id="PF00583">
    <property type="entry name" value="Acetyltransf_1"/>
    <property type="match status" value="1"/>
</dbReference>
<accession>A0A9D1NFS3</accession>
<name>A0A9D1NFS3_9FIRM</name>
<feature type="domain" description="N-acetyltransferase" evidence="3">
    <location>
        <begin position="1"/>
        <end position="152"/>
    </location>
</feature>
<dbReference type="InterPro" id="IPR050832">
    <property type="entry name" value="Bact_Acetyltransf"/>
</dbReference>
<dbReference type="AlphaFoldDB" id="A0A9D1NFS3"/>
<sequence length="152" mass="17119">MEIRFEHTDGRNKDFIVLCHALDDFLNAIAGGEKNRAQYVPYNAVDDIHDVIVAYDADKAIGCAGFKRFDEECAEVKRVFIREEYRGYGISKRLMDCLENAARGKGFSCLVLESGEPLAAAMALYRSIGYETIPNYGPYVDMPESVCMKKKL</sequence>
<dbReference type="Proteomes" id="UP000886743">
    <property type="component" value="Unassembled WGS sequence"/>
</dbReference>
<keyword evidence="1" id="KW-0808">Transferase</keyword>
<dbReference type="EMBL" id="DVOF01000056">
    <property type="protein sequence ID" value="HIV02293.1"/>
    <property type="molecule type" value="Genomic_DNA"/>
</dbReference>
<comment type="caution">
    <text evidence="4">The sequence shown here is derived from an EMBL/GenBank/DDBJ whole genome shotgun (WGS) entry which is preliminary data.</text>
</comment>
<evidence type="ECO:0000256" key="1">
    <source>
        <dbReference type="ARBA" id="ARBA00022679"/>
    </source>
</evidence>
<dbReference type="InterPro" id="IPR016181">
    <property type="entry name" value="Acyl_CoA_acyltransferase"/>
</dbReference>
<gene>
    <name evidence="4" type="ORF">IAC74_01865</name>
</gene>
<dbReference type="PROSITE" id="PS51186">
    <property type="entry name" value="GNAT"/>
    <property type="match status" value="1"/>
</dbReference>
<reference evidence="4" key="2">
    <citation type="journal article" date="2021" name="PeerJ">
        <title>Extensive microbial diversity within the chicken gut microbiome revealed by metagenomics and culture.</title>
        <authorList>
            <person name="Gilroy R."/>
            <person name="Ravi A."/>
            <person name="Getino M."/>
            <person name="Pursley I."/>
            <person name="Horton D.L."/>
            <person name="Alikhan N.F."/>
            <person name="Baker D."/>
            <person name="Gharbi K."/>
            <person name="Hall N."/>
            <person name="Watson M."/>
            <person name="Adriaenssens E.M."/>
            <person name="Foster-Nyarko E."/>
            <person name="Jarju S."/>
            <person name="Secka A."/>
            <person name="Antonio M."/>
            <person name="Oren A."/>
            <person name="Chaudhuri R.R."/>
            <person name="La Ragione R."/>
            <person name="Hildebrand F."/>
            <person name="Pallen M.J."/>
        </authorList>
    </citation>
    <scope>NUCLEOTIDE SEQUENCE</scope>
    <source>
        <strain evidence="4">4920</strain>
    </source>
</reference>
<dbReference type="InterPro" id="IPR000182">
    <property type="entry name" value="GNAT_dom"/>
</dbReference>
<reference evidence="4" key="1">
    <citation type="submission" date="2020-10" db="EMBL/GenBank/DDBJ databases">
        <authorList>
            <person name="Gilroy R."/>
        </authorList>
    </citation>
    <scope>NUCLEOTIDE SEQUENCE</scope>
    <source>
        <strain evidence="4">4920</strain>
    </source>
</reference>
<evidence type="ECO:0000256" key="2">
    <source>
        <dbReference type="ARBA" id="ARBA00023315"/>
    </source>
</evidence>
<dbReference type="GO" id="GO:0016747">
    <property type="term" value="F:acyltransferase activity, transferring groups other than amino-acyl groups"/>
    <property type="evidence" value="ECO:0007669"/>
    <property type="project" value="InterPro"/>
</dbReference>
<organism evidence="4 5">
    <name type="scientific">Candidatus Aphodoplasma excrementigallinarum</name>
    <dbReference type="NCBI Taxonomy" id="2840673"/>
    <lineage>
        <taxon>Bacteria</taxon>
        <taxon>Bacillati</taxon>
        <taxon>Bacillota</taxon>
        <taxon>Clostridia</taxon>
        <taxon>Eubacteriales</taxon>
        <taxon>Candidatus Aphodoplasma</taxon>
    </lineage>
</organism>
<evidence type="ECO:0000313" key="4">
    <source>
        <dbReference type="EMBL" id="HIV02293.1"/>
    </source>
</evidence>
<dbReference type="SUPFAM" id="SSF55729">
    <property type="entry name" value="Acyl-CoA N-acyltransferases (Nat)"/>
    <property type="match status" value="1"/>
</dbReference>
<evidence type="ECO:0000259" key="3">
    <source>
        <dbReference type="PROSITE" id="PS51186"/>
    </source>
</evidence>
<dbReference type="PANTHER" id="PTHR43877">
    <property type="entry name" value="AMINOALKYLPHOSPHONATE N-ACETYLTRANSFERASE-RELATED-RELATED"/>
    <property type="match status" value="1"/>
</dbReference>
<protein>
    <submittedName>
        <fullName evidence="4">GNAT family N-acetyltransferase</fullName>
    </submittedName>
</protein>
<evidence type="ECO:0000313" key="5">
    <source>
        <dbReference type="Proteomes" id="UP000886743"/>
    </source>
</evidence>
<dbReference type="Gene3D" id="3.40.630.30">
    <property type="match status" value="1"/>
</dbReference>